<keyword evidence="1" id="KW-1133">Transmembrane helix</keyword>
<reference evidence="4" key="2">
    <citation type="journal article" date="2017" name="Nat. Plants">
        <title>The Aegilops tauschii genome reveals multiple impacts of transposons.</title>
        <authorList>
            <person name="Zhao G."/>
            <person name="Zou C."/>
            <person name="Li K."/>
            <person name="Wang K."/>
            <person name="Li T."/>
            <person name="Gao L."/>
            <person name="Zhang X."/>
            <person name="Wang H."/>
            <person name="Yang Z."/>
            <person name="Liu X."/>
            <person name="Jiang W."/>
            <person name="Mao L."/>
            <person name="Kong X."/>
            <person name="Jiao Y."/>
            <person name="Jia J."/>
        </authorList>
    </citation>
    <scope>NUCLEOTIDE SEQUENCE [LARGE SCALE GENOMIC DNA]</scope>
    <source>
        <strain evidence="4">cv. AL8/78</strain>
    </source>
</reference>
<keyword evidence="1" id="KW-0812">Transmembrane</keyword>
<keyword evidence="4" id="KW-1185">Reference proteome</keyword>
<keyword evidence="1" id="KW-0472">Membrane</keyword>
<dbReference type="PANTHER" id="PTHR22930">
    <property type="match status" value="1"/>
</dbReference>
<reference evidence="3" key="5">
    <citation type="journal article" date="2021" name="G3 (Bethesda)">
        <title>Aegilops tauschii genome assembly Aet v5.0 features greater sequence contiguity and improved annotation.</title>
        <authorList>
            <person name="Wang L."/>
            <person name="Zhu T."/>
            <person name="Rodriguez J.C."/>
            <person name="Deal K.R."/>
            <person name="Dubcovsky J."/>
            <person name="McGuire P.E."/>
            <person name="Lux T."/>
            <person name="Spannagl M."/>
            <person name="Mayer K.F.X."/>
            <person name="Baldrich P."/>
            <person name="Meyers B.C."/>
            <person name="Huo N."/>
            <person name="Gu Y.Q."/>
            <person name="Zhou H."/>
            <person name="Devos K.M."/>
            <person name="Bennetzen J.L."/>
            <person name="Unver T."/>
            <person name="Budak H."/>
            <person name="Gulick P.J."/>
            <person name="Galiba G."/>
            <person name="Kalapos B."/>
            <person name="Nelson D.R."/>
            <person name="Li P."/>
            <person name="You F.M."/>
            <person name="Luo M.C."/>
            <person name="Dvorak J."/>
        </authorList>
    </citation>
    <scope>NUCLEOTIDE SEQUENCE [LARGE SCALE GENOMIC DNA]</scope>
    <source>
        <strain evidence="3">cv. AL8/78</strain>
    </source>
</reference>
<evidence type="ECO:0000256" key="1">
    <source>
        <dbReference type="SAM" id="Phobius"/>
    </source>
</evidence>
<dbReference type="Gramene" id="AET6Gv20529100.1">
    <property type="protein sequence ID" value="AET6Gv20529100.1"/>
    <property type="gene ID" value="AET6Gv20529100"/>
</dbReference>
<dbReference type="InterPro" id="IPR058353">
    <property type="entry name" value="DUF8040"/>
</dbReference>
<dbReference type="PANTHER" id="PTHR22930:SF259">
    <property type="entry name" value="OS08G0106900 PROTEIN"/>
    <property type="match status" value="1"/>
</dbReference>
<sequence>HRLVDLVCAMAPPMSSLSPMPVMDARMRLIIQAATLISVIQAWVVFMHQRVVRCAVRPLIRYGPLFLREQERIQNLNYIYNCNDSEALWMLRMKRAPFARLVETFRSRRLLQESINTSVEEQVAMFLHVVGHNQRFRVIHNTFRRSMETISRYFKQVLFAIGELRGEMIRRPSGQTPPKIRGSPRWYPYFKDCIGAI</sequence>
<dbReference type="InterPro" id="IPR045249">
    <property type="entry name" value="HARBI1-like"/>
</dbReference>
<reference evidence="4" key="1">
    <citation type="journal article" date="2014" name="Science">
        <title>Ancient hybridizations among the ancestral genomes of bread wheat.</title>
        <authorList>
            <consortium name="International Wheat Genome Sequencing Consortium,"/>
            <person name="Marcussen T."/>
            <person name="Sandve S.R."/>
            <person name="Heier L."/>
            <person name="Spannagl M."/>
            <person name="Pfeifer M."/>
            <person name="Jakobsen K.S."/>
            <person name="Wulff B.B."/>
            <person name="Steuernagel B."/>
            <person name="Mayer K.F."/>
            <person name="Olsen O.A."/>
        </authorList>
    </citation>
    <scope>NUCLEOTIDE SEQUENCE [LARGE SCALE GENOMIC DNA]</scope>
    <source>
        <strain evidence="4">cv. AL8/78</strain>
    </source>
</reference>
<feature type="domain" description="DUF8040" evidence="2">
    <location>
        <begin position="78"/>
        <end position="161"/>
    </location>
</feature>
<dbReference type="AlphaFoldDB" id="A0A453NXQ4"/>
<organism evidence="3 4">
    <name type="scientific">Aegilops tauschii subsp. strangulata</name>
    <name type="common">Goatgrass</name>
    <dbReference type="NCBI Taxonomy" id="200361"/>
    <lineage>
        <taxon>Eukaryota</taxon>
        <taxon>Viridiplantae</taxon>
        <taxon>Streptophyta</taxon>
        <taxon>Embryophyta</taxon>
        <taxon>Tracheophyta</taxon>
        <taxon>Spermatophyta</taxon>
        <taxon>Magnoliopsida</taxon>
        <taxon>Liliopsida</taxon>
        <taxon>Poales</taxon>
        <taxon>Poaceae</taxon>
        <taxon>BOP clade</taxon>
        <taxon>Pooideae</taxon>
        <taxon>Triticodae</taxon>
        <taxon>Triticeae</taxon>
        <taxon>Triticinae</taxon>
        <taxon>Aegilops</taxon>
    </lineage>
</organism>
<accession>A0A453NXQ4</accession>
<evidence type="ECO:0000313" key="3">
    <source>
        <dbReference type="EnsemblPlants" id="AET6Gv20529100.1"/>
    </source>
</evidence>
<evidence type="ECO:0000259" key="2">
    <source>
        <dbReference type="Pfam" id="PF26138"/>
    </source>
</evidence>
<dbReference type="Proteomes" id="UP000015105">
    <property type="component" value="Chromosome 6D"/>
</dbReference>
<dbReference type="EnsemblPlants" id="AET6Gv20529100.1">
    <property type="protein sequence ID" value="AET6Gv20529100.1"/>
    <property type="gene ID" value="AET6Gv20529100"/>
</dbReference>
<protein>
    <recommendedName>
        <fullName evidence="2">DUF8040 domain-containing protein</fullName>
    </recommendedName>
</protein>
<reference evidence="3" key="4">
    <citation type="submission" date="2019-03" db="UniProtKB">
        <authorList>
            <consortium name="EnsemblPlants"/>
        </authorList>
    </citation>
    <scope>IDENTIFICATION</scope>
</reference>
<dbReference type="STRING" id="200361.A0A453NXQ4"/>
<proteinExistence type="predicted"/>
<feature type="transmembrane region" description="Helical" evidence="1">
    <location>
        <begin position="29"/>
        <end position="47"/>
    </location>
</feature>
<name>A0A453NXQ4_AEGTS</name>
<dbReference type="Pfam" id="PF26138">
    <property type="entry name" value="DUF8040"/>
    <property type="match status" value="1"/>
</dbReference>
<evidence type="ECO:0000313" key="4">
    <source>
        <dbReference type="Proteomes" id="UP000015105"/>
    </source>
</evidence>
<reference evidence="3" key="3">
    <citation type="journal article" date="2017" name="Nature">
        <title>Genome sequence of the progenitor of the wheat D genome Aegilops tauschii.</title>
        <authorList>
            <person name="Luo M.C."/>
            <person name="Gu Y.Q."/>
            <person name="Puiu D."/>
            <person name="Wang H."/>
            <person name="Twardziok S.O."/>
            <person name="Deal K.R."/>
            <person name="Huo N."/>
            <person name="Zhu T."/>
            <person name="Wang L."/>
            <person name="Wang Y."/>
            <person name="McGuire P.E."/>
            <person name="Liu S."/>
            <person name="Long H."/>
            <person name="Ramasamy R.K."/>
            <person name="Rodriguez J.C."/>
            <person name="Van S.L."/>
            <person name="Yuan L."/>
            <person name="Wang Z."/>
            <person name="Xia Z."/>
            <person name="Xiao L."/>
            <person name="Anderson O.D."/>
            <person name="Ouyang S."/>
            <person name="Liang Y."/>
            <person name="Zimin A.V."/>
            <person name="Pertea G."/>
            <person name="Qi P."/>
            <person name="Bennetzen J.L."/>
            <person name="Dai X."/>
            <person name="Dawson M.W."/>
            <person name="Muller H.G."/>
            <person name="Kugler K."/>
            <person name="Rivarola-Duarte L."/>
            <person name="Spannagl M."/>
            <person name="Mayer K.F.X."/>
            <person name="Lu F.H."/>
            <person name="Bevan M.W."/>
            <person name="Leroy P."/>
            <person name="Li P."/>
            <person name="You F.M."/>
            <person name="Sun Q."/>
            <person name="Liu Z."/>
            <person name="Lyons E."/>
            <person name="Wicker T."/>
            <person name="Salzberg S.L."/>
            <person name="Devos K.M."/>
            <person name="Dvorak J."/>
        </authorList>
    </citation>
    <scope>NUCLEOTIDE SEQUENCE [LARGE SCALE GENOMIC DNA]</scope>
    <source>
        <strain evidence="3">cv. AL8/78</strain>
    </source>
</reference>